<protein>
    <submittedName>
        <fullName evidence="2">Type II toxin-antitoxin system prevent-host-death family antitoxin</fullName>
    </submittedName>
</protein>
<sequence>MSTVNLTDDAKARLPYHVARAVQGEEIIILREGEPVARLVGMEPERKRRPVGLGAGQFHIPPDFDTLASAEILRLFEGPAE</sequence>
<dbReference type="RefSeq" id="WP_163098656.1">
    <property type="nucleotide sequence ID" value="NZ_CP127523.1"/>
</dbReference>
<dbReference type="EMBL" id="WNJL01000037">
    <property type="protein sequence ID" value="NDU43467.1"/>
    <property type="molecule type" value="Genomic_DNA"/>
</dbReference>
<organism evidence="2">
    <name type="scientific">Acidithiobacillus ferrianus</name>
    <dbReference type="NCBI Taxonomy" id="2678518"/>
    <lineage>
        <taxon>Bacteria</taxon>
        <taxon>Pseudomonadati</taxon>
        <taxon>Pseudomonadota</taxon>
        <taxon>Acidithiobacillia</taxon>
        <taxon>Acidithiobacillales</taxon>
        <taxon>Acidithiobacillaceae</taxon>
        <taxon>Acidithiobacillus</taxon>
    </lineage>
</organism>
<comment type="caution">
    <text evidence="2">The sequence shown here is derived from an EMBL/GenBank/DDBJ whole genome shotgun (WGS) entry which is preliminary data.</text>
</comment>
<dbReference type="Gene3D" id="3.40.1620.10">
    <property type="entry name" value="YefM-like domain"/>
    <property type="match status" value="1"/>
</dbReference>
<reference evidence="2" key="1">
    <citation type="submission" date="2019-11" db="EMBL/GenBank/DDBJ databases">
        <title>Acidithiobacillus ferrianus sp. nov.: a facultatively anaerobic and extremely acidophilic chemolithoautotroph.</title>
        <authorList>
            <person name="Norris P.R."/>
            <person name="Falagan C."/>
            <person name="Moya-Beltran A."/>
            <person name="Castro M."/>
            <person name="Quatrini R."/>
            <person name="Johnson D.B."/>
        </authorList>
    </citation>
    <scope>NUCLEOTIDE SEQUENCE [LARGE SCALE GENOMIC DNA]</scope>
    <source>
        <strain evidence="2">MG</strain>
    </source>
</reference>
<proteinExistence type="inferred from homology"/>
<evidence type="ECO:0000256" key="1">
    <source>
        <dbReference type="ARBA" id="ARBA00009981"/>
    </source>
</evidence>
<accession>A0A845UCI1</accession>
<dbReference type="InterPro" id="IPR036165">
    <property type="entry name" value="YefM-like_sf"/>
</dbReference>
<dbReference type="SUPFAM" id="SSF143120">
    <property type="entry name" value="YefM-like"/>
    <property type="match status" value="1"/>
</dbReference>
<gene>
    <name evidence="2" type="ORF">GL267_12765</name>
</gene>
<name>A0A845UCI1_9PROT</name>
<comment type="similarity">
    <text evidence="1">Belongs to the phD/YefM antitoxin family.</text>
</comment>
<evidence type="ECO:0000313" key="2">
    <source>
        <dbReference type="EMBL" id="NDU43467.1"/>
    </source>
</evidence>
<dbReference type="AlphaFoldDB" id="A0A845UCI1"/>